<dbReference type="STRING" id="1314781.A0A165GIJ0"/>
<dbReference type="AlphaFoldDB" id="A0A165GIJ0"/>
<dbReference type="PANTHER" id="PTHR22604">
    <property type="entry name" value="OXIDOREDUCTASES"/>
    <property type="match status" value="1"/>
</dbReference>
<evidence type="ECO:0000259" key="7">
    <source>
        <dbReference type="Pfam" id="PF22725"/>
    </source>
</evidence>
<dbReference type="GO" id="GO:0047837">
    <property type="term" value="F:D-xylose 1-dehydrogenase (NADP+) activity"/>
    <property type="evidence" value="ECO:0007669"/>
    <property type="project" value="UniProtKB-EC"/>
</dbReference>
<dbReference type="EC" id="1.1.1.179" evidence="3"/>
<dbReference type="SUPFAM" id="SSF55347">
    <property type="entry name" value="Glyceraldehyde-3-phosphate dehydrogenase-like, C-terminal domain"/>
    <property type="match status" value="1"/>
</dbReference>
<dbReference type="OrthoDB" id="2129491at2759"/>
<sequence>MAAPYELKWGILATGGIAKLFVKDLLLDPSTRDVTDVKHKVVAIGSSSSKASAEQFIEFVEADKNTTRAYGSYAEVLQDPDVQIVYVASPQSHHYDNVLEALRAGKHVCCEKPFTINAKQTAHLIRLARERKLFLMEAVWTRFFPITREIVRLLHTERVLGPIQRVWGDFSRLFDPSPEHRLFKPELGGGALLDLGVYPITWNFIALYEQNGRKGPSEVRGTILKARGYDVDEYTSVSMVWDNGESQAVGTASCSLSVQTPRAYCVAIQGEKGDLLVEWPPYRPETYILQLKGKEPVKKTFPVPGQGLFWEADACARALRDGKLEADEYTLEESLAVMEVLDRARETAGYAFPGKLEKVYSE</sequence>
<dbReference type="InterPro" id="IPR000683">
    <property type="entry name" value="Gfo/Idh/MocA-like_OxRdtase_N"/>
</dbReference>
<dbReference type="InterPro" id="IPR055170">
    <property type="entry name" value="GFO_IDH_MocA-like_dom"/>
</dbReference>
<evidence type="ECO:0000313" key="9">
    <source>
        <dbReference type="Proteomes" id="UP000077266"/>
    </source>
</evidence>
<evidence type="ECO:0000256" key="3">
    <source>
        <dbReference type="ARBA" id="ARBA00038984"/>
    </source>
</evidence>
<dbReference type="InterPro" id="IPR050984">
    <property type="entry name" value="Gfo/Idh/MocA_domain"/>
</dbReference>
<keyword evidence="9" id="KW-1185">Reference proteome</keyword>
<proteinExistence type="inferred from homology"/>
<reference evidence="8 9" key="1">
    <citation type="journal article" date="2016" name="Mol. Biol. Evol.">
        <title>Comparative Genomics of Early-Diverging Mushroom-Forming Fungi Provides Insights into the Origins of Lignocellulose Decay Capabilities.</title>
        <authorList>
            <person name="Nagy L.G."/>
            <person name="Riley R."/>
            <person name="Tritt A."/>
            <person name="Adam C."/>
            <person name="Daum C."/>
            <person name="Floudas D."/>
            <person name="Sun H."/>
            <person name="Yadav J.S."/>
            <person name="Pangilinan J."/>
            <person name="Larsson K.H."/>
            <person name="Matsuura K."/>
            <person name="Barry K."/>
            <person name="Labutti K."/>
            <person name="Kuo R."/>
            <person name="Ohm R.A."/>
            <person name="Bhattacharya S.S."/>
            <person name="Shirouzu T."/>
            <person name="Yoshinaga Y."/>
            <person name="Martin F.M."/>
            <person name="Grigoriev I.V."/>
            <person name="Hibbett D.S."/>
        </authorList>
    </citation>
    <scope>NUCLEOTIDE SEQUENCE [LARGE SCALE GENOMIC DNA]</scope>
    <source>
        <strain evidence="8 9">HHB12029</strain>
    </source>
</reference>
<dbReference type="SUPFAM" id="SSF51735">
    <property type="entry name" value="NAD(P)-binding Rossmann-fold domains"/>
    <property type="match status" value="1"/>
</dbReference>
<evidence type="ECO:0000313" key="8">
    <source>
        <dbReference type="EMBL" id="KZV90575.1"/>
    </source>
</evidence>
<evidence type="ECO:0000256" key="2">
    <source>
        <dbReference type="ARBA" id="ARBA00023002"/>
    </source>
</evidence>
<feature type="domain" description="GFO/IDH/MocA-like oxidoreductase" evidence="7">
    <location>
        <begin position="155"/>
        <end position="275"/>
    </location>
</feature>
<dbReference type="Proteomes" id="UP000077266">
    <property type="component" value="Unassembled WGS sequence"/>
</dbReference>
<dbReference type="PANTHER" id="PTHR22604:SF105">
    <property type="entry name" value="TRANS-1,2-DIHYDROBENZENE-1,2-DIOL DEHYDROGENASE"/>
    <property type="match status" value="1"/>
</dbReference>
<dbReference type="InParanoid" id="A0A165GIJ0"/>
<comment type="catalytic activity">
    <reaction evidence="5">
        <text>D-xylose + NADP(+) = D-xylono-1,5-lactone + NADPH + H(+)</text>
        <dbReference type="Rhea" id="RHEA:22000"/>
        <dbReference type="ChEBI" id="CHEBI:15378"/>
        <dbReference type="ChEBI" id="CHEBI:15867"/>
        <dbReference type="ChEBI" id="CHEBI:53455"/>
        <dbReference type="ChEBI" id="CHEBI:57783"/>
        <dbReference type="ChEBI" id="CHEBI:58349"/>
        <dbReference type="EC" id="1.1.1.179"/>
    </reaction>
</comment>
<dbReference type="InterPro" id="IPR036291">
    <property type="entry name" value="NAD(P)-bd_dom_sf"/>
</dbReference>
<dbReference type="GO" id="GO:0000166">
    <property type="term" value="F:nucleotide binding"/>
    <property type="evidence" value="ECO:0007669"/>
    <property type="project" value="InterPro"/>
</dbReference>
<accession>A0A165GIJ0</accession>
<dbReference type="Gene3D" id="3.30.360.10">
    <property type="entry name" value="Dihydrodipicolinate Reductase, domain 2"/>
    <property type="match status" value="1"/>
</dbReference>
<dbReference type="EMBL" id="KV426046">
    <property type="protein sequence ID" value="KZV90575.1"/>
    <property type="molecule type" value="Genomic_DNA"/>
</dbReference>
<name>A0A165GIJ0_EXIGL</name>
<dbReference type="Gene3D" id="3.40.50.720">
    <property type="entry name" value="NAD(P)-binding Rossmann-like Domain"/>
    <property type="match status" value="1"/>
</dbReference>
<dbReference type="Pfam" id="PF01408">
    <property type="entry name" value="GFO_IDH_MocA"/>
    <property type="match status" value="1"/>
</dbReference>
<evidence type="ECO:0000256" key="1">
    <source>
        <dbReference type="ARBA" id="ARBA00010928"/>
    </source>
</evidence>
<gene>
    <name evidence="8" type="ORF">EXIGLDRAFT_694588</name>
</gene>
<comment type="similarity">
    <text evidence="1">Belongs to the Gfo/Idh/MocA family.</text>
</comment>
<organism evidence="8 9">
    <name type="scientific">Exidia glandulosa HHB12029</name>
    <dbReference type="NCBI Taxonomy" id="1314781"/>
    <lineage>
        <taxon>Eukaryota</taxon>
        <taxon>Fungi</taxon>
        <taxon>Dikarya</taxon>
        <taxon>Basidiomycota</taxon>
        <taxon>Agaricomycotina</taxon>
        <taxon>Agaricomycetes</taxon>
        <taxon>Auriculariales</taxon>
        <taxon>Exidiaceae</taxon>
        <taxon>Exidia</taxon>
    </lineage>
</organism>
<protein>
    <recommendedName>
        <fullName evidence="3">D-xylose 1-dehydrogenase (NADP(+), D-xylono-1,5-lactone-forming)</fullName>
        <ecNumber evidence="3">1.1.1.179</ecNumber>
    </recommendedName>
    <alternativeName>
        <fullName evidence="4">D-xylose-NADP dehydrogenase</fullName>
    </alternativeName>
</protein>
<evidence type="ECO:0000256" key="4">
    <source>
        <dbReference type="ARBA" id="ARBA00042988"/>
    </source>
</evidence>
<evidence type="ECO:0000259" key="6">
    <source>
        <dbReference type="Pfam" id="PF01408"/>
    </source>
</evidence>
<feature type="domain" description="Gfo/Idh/MocA-like oxidoreductase N-terminal" evidence="6">
    <location>
        <begin position="8"/>
        <end position="136"/>
    </location>
</feature>
<dbReference type="Pfam" id="PF22725">
    <property type="entry name" value="GFO_IDH_MocA_C3"/>
    <property type="match status" value="1"/>
</dbReference>
<evidence type="ECO:0000256" key="5">
    <source>
        <dbReference type="ARBA" id="ARBA00049233"/>
    </source>
</evidence>
<dbReference type="FunCoup" id="A0A165GIJ0">
    <property type="interactions" value="3"/>
</dbReference>
<keyword evidence="2" id="KW-0560">Oxidoreductase</keyword>